<dbReference type="PANTHER" id="PTHR38772">
    <property type="match status" value="1"/>
</dbReference>
<evidence type="ECO:0000313" key="5">
    <source>
        <dbReference type="Proteomes" id="UP000325606"/>
    </source>
</evidence>
<dbReference type="RefSeq" id="WP_151056100.1">
    <property type="nucleotide sequence ID" value="NZ_CP044222.1"/>
</dbReference>
<accession>A0A5J6LEE4</accession>
<evidence type="ECO:0008006" key="6">
    <source>
        <dbReference type="Google" id="ProtNLM"/>
    </source>
</evidence>
<gene>
    <name evidence="4" type="ORF">F5I99_11375</name>
</gene>
<dbReference type="EMBL" id="CP044222">
    <property type="protein sequence ID" value="QEW07059.1"/>
    <property type="molecule type" value="Genomic_DNA"/>
</dbReference>
<evidence type="ECO:0000256" key="2">
    <source>
        <dbReference type="ARBA" id="ARBA00009035"/>
    </source>
</evidence>
<comment type="similarity">
    <text evidence="2">Belongs to the YejK family.</text>
</comment>
<sequence>MPVTHFTIQQISKTDTQQASEVTQKDAEFSTEQYAHSIISEFKRIQGSRAGRQYGTFGPEHPGFKALLMQWREGQIPFARFAQQVTRQLGLQLDAHEELFQGYLCFLAETLERGDRLFIFHLRQTAALTLNQSLELLETDYIEFSETGFGVSIDLQSFADQADKCLTLSFGRGDRGIKPVVCEWLSYIDTVDKRAETEHFLALVDTYCNDLPEEESQPLREKVIDYCMDQDKAGEAVVFNELSETVDPGLERYVRKHQETPKDELIPDRKQLRNYLRFTGKNNDLSISFASTSLGKEVEFDPQQEVLRIRNLPKTLLQQLKKLHHED</sequence>
<evidence type="ECO:0000313" key="4">
    <source>
        <dbReference type="EMBL" id="QEW07059.1"/>
    </source>
</evidence>
<evidence type="ECO:0000256" key="1">
    <source>
        <dbReference type="ARBA" id="ARBA00004453"/>
    </source>
</evidence>
<protein>
    <recommendedName>
        <fullName evidence="6">Nucleoid-associated protein NdpA</fullName>
    </recommendedName>
</protein>
<keyword evidence="3" id="KW-0963">Cytoplasm</keyword>
<dbReference type="Pfam" id="PF04245">
    <property type="entry name" value="NA37"/>
    <property type="match status" value="1"/>
</dbReference>
<dbReference type="GO" id="GO:0043590">
    <property type="term" value="C:bacterial nucleoid"/>
    <property type="evidence" value="ECO:0007669"/>
    <property type="project" value="TreeGrafter"/>
</dbReference>
<dbReference type="AlphaFoldDB" id="A0A5J6LEE4"/>
<dbReference type="Proteomes" id="UP000325606">
    <property type="component" value="Chromosome"/>
</dbReference>
<organism evidence="4 5">
    <name type="scientific">Nitrincola iocasae</name>
    <dbReference type="NCBI Taxonomy" id="2614693"/>
    <lineage>
        <taxon>Bacteria</taxon>
        <taxon>Pseudomonadati</taxon>
        <taxon>Pseudomonadota</taxon>
        <taxon>Gammaproteobacteria</taxon>
        <taxon>Oceanospirillales</taxon>
        <taxon>Oceanospirillaceae</taxon>
        <taxon>Nitrincola</taxon>
    </lineage>
</organism>
<dbReference type="GO" id="GO:0003727">
    <property type="term" value="F:single-stranded RNA binding"/>
    <property type="evidence" value="ECO:0007669"/>
    <property type="project" value="TreeGrafter"/>
</dbReference>
<dbReference type="PANTHER" id="PTHR38772:SF1">
    <property type="entry name" value="NUCLEOID-ASSOCIATED PROTEIN YEJK"/>
    <property type="match status" value="1"/>
</dbReference>
<proteinExistence type="inferred from homology"/>
<dbReference type="KEGG" id="nik:F5I99_11375"/>
<reference evidence="4 5" key="1">
    <citation type="submission" date="2019-09" db="EMBL/GenBank/DDBJ databases">
        <title>Nitrincola iocasae sp. nov., a bacterium isolated from the sediment collected at a cold seep field in South China Sea.</title>
        <authorList>
            <person name="Zhang H."/>
            <person name="Wang H."/>
            <person name="Li C."/>
        </authorList>
    </citation>
    <scope>NUCLEOTIDE SEQUENCE [LARGE SCALE GENOMIC DNA]</scope>
    <source>
        <strain evidence="4 5">KXZD1103</strain>
    </source>
</reference>
<evidence type="ECO:0000256" key="3">
    <source>
        <dbReference type="ARBA" id="ARBA00022490"/>
    </source>
</evidence>
<name>A0A5J6LEE4_9GAMM</name>
<comment type="subcellular location">
    <subcellularLocation>
        <location evidence="1">Cytoplasm</location>
        <location evidence="1">Nucleoid</location>
    </subcellularLocation>
</comment>
<dbReference type="GO" id="GO:0003690">
    <property type="term" value="F:double-stranded DNA binding"/>
    <property type="evidence" value="ECO:0007669"/>
    <property type="project" value="TreeGrafter"/>
</dbReference>
<keyword evidence="5" id="KW-1185">Reference proteome</keyword>
<dbReference type="InterPro" id="IPR007358">
    <property type="entry name" value="Nucleoid_associated_NdpA"/>
</dbReference>